<keyword evidence="3" id="KW-1185">Reference proteome</keyword>
<evidence type="ECO:0000256" key="1">
    <source>
        <dbReference type="SAM" id="MobiDB-lite"/>
    </source>
</evidence>
<protein>
    <submittedName>
        <fullName evidence="2">Uncharacterized protein</fullName>
    </submittedName>
</protein>
<accession>A0A8H6Y2R9</accession>
<feature type="compositionally biased region" description="Polar residues" evidence="1">
    <location>
        <begin position="1"/>
        <end position="12"/>
    </location>
</feature>
<dbReference type="Proteomes" id="UP000623467">
    <property type="component" value="Unassembled WGS sequence"/>
</dbReference>
<dbReference type="EMBL" id="JACAZH010000014">
    <property type="protein sequence ID" value="KAF7350884.1"/>
    <property type="molecule type" value="Genomic_DNA"/>
</dbReference>
<comment type="caution">
    <text evidence="2">The sequence shown here is derived from an EMBL/GenBank/DDBJ whole genome shotgun (WGS) entry which is preliminary data.</text>
</comment>
<feature type="region of interest" description="Disordered" evidence="1">
    <location>
        <begin position="187"/>
        <end position="211"/>
    </location>
</feature>
<evidence type="ECO:0000313" key="3">
    <source>
        <dbReference type="Proteomes" id="UP000623467"/>
    </source>
</evidence>
<dbReference type="AlphaFoldDB" id="A0A8H6Y2R9"/>
<feature type="region of interest" description="Disordered" evidence="1">
    <location>
        <begin position="1"/>
        <end position="36"/>
    </location>
</feature>
<sequence length="224" mass="24712">MDDSLHTPSQALSAPRLHSAAPPLTRPPHREHLGVPGTSTVLLASRPNAALAHIDPAPSRPAPFNRALPHDSRLYTGLRRVNDVVLAVCASTDERAAHRARSLPTRMQSIAQMHAHSSPFQIPHLARCRRGQIRVSGMISREKSLSTHQNTPNVELTRLDGRTQRRKRRVIGEDTGPRYCSVQKEDKVGATAGTSTRTTHEKVRNQTRGRASTSTFLREYVGPT</sequence>
<evidence type="ECO:0000313" key="2">
    <source>
        <dbReference type="EMBL" id="KAF7350884.1"/>
    </source>
</evidence>
<proteinExistence type="predicted"/>
<name>A0A8H6Y2R9_9AGAR</name>
<gene>
    <name evidence="2" type="ORF">MSAN_01650500</name>
</gene>
<reference evidence="2" key="1">
    <citation type="submission" date="2020-05" db="EMBL/GenBank/DDBJ databases">
        <title>Mycena genomes resolve the evolution of fungal bioluminescence.</title>
        <authorList>
            <person name="Tsai I.J."/>
        </authorList>
    </citation>
    <scope>NUCLEOTIDE SEQUENCE</scope>
    <source>
        <strain evidence="2">160909Yilan</strain>
    </source>
</reference>
<organism evidence="2 3">
    <name type="scientific">Mycena sanguinolenta</name>
    <dbReference type="NCBI Taxonomy" id="230812"/>
    <lineage>
        <taxon>Eukaryota</taxon>
        <taxon>Fungi</taxon>
        <taxon>Dikarya</taxon>
        <taxon>Basidiomycota</taxon>
        <taxon>Agaricomycotina</taxon>
        <taxon>Agaricomycetes</taxon>
        <taxon>Agaricomycetidae</taxon>
        <taxon>Agaricales</taxon>
        <taxon>Marasmiineae</taxon>
        <taxon>Mycenaceae</taxon>
        <taxon>Mycena</taxon>
    </lineage>
</organism>